<dbReference type="EMBL" id="HG996468">
    <property type="protein sequence ID" value="CAG1850853.1"/>
    <property type="molecule type" value="Genomic_DNA"/>
</dbReference>
<protein>
    <submittedName>
        <fullName evidence="2">(wild Malaysian banana) hypothetical protein</fullName>
    </submittedName>
</protein>
<dbReference type="AlphaFoldDB" id="A0A8D7ALX3"/>
<proteinExistence type="predicted"/>
<reference evidence="2" key="1">
    <citation type="submission" date="2021-03" db="EMBL/GenBank/DDBJ databases">
        <authorList>
            <consortium name="Genoscope - CEA"/>
            <person name="William W."/>
        </authorList>
    </citation>
    <scope>NUCLEOTIDE SEQUENCE</scope>
    <source>
        <strain evidence="2">Doubled-haploid Pahang</strain>
    </source>
</reference>
<keyword evidence="1" id="KW-0472">Membrane</keyword>
<organism evidence="2">
    <name type="scientific">Musa acuminata subsp. malaccensis</name>
    <name type="common">Wild banana</name>
    <name type="synonym">Musa malaccensis</name>
    <dbReference type="NCBI Taxonomy" id="214687"/>
    <lineage>
        <taxon>Eukaryota</taxon>
        <taxon>Viridiplantae</taxon>
        <taxon>Streptophyta</taxon>
        <taxon>Embryophyta</taxon>
        <taxon>Tracheophyta</taxon>
        <taxon>Spermatophyta</taxon>
        <taxon>Magnoliopsida</taxon>
        <taxon>Liliopsida</taxon>
        <taxon>Zingiberales</taxon>
        <taxon>Musaceae</taxon>
        <taxon>Musa</taxon>
    </lineage>
</organism>
<feature type="transmembrane region" description="Helical" evidence="1">
    <location>
        <begin position="105"/>
        <end position="126"/>
    </location>
</feature>
<sequence length="131" mass="15442">EESLPRRRQRVKISSQLLLLLLLLLLPILISLCLLQFLFGVVWFPRYSFDDTIRFVLEEFTEQYKATSIPDYVEKIIEVSDRHVTFQDWKGFKTMVVHYIEGPTAASWCMMSMLVERLTLLMTGMMKFSGR</sequence>
<name>A0A8D7ALX3_MUSAM</name>
<evidence type="ECO:0000256" key="1">
    <source>
        <dbReference type="SAM" id="Phobius"/>
    </source>
</evidence>
<keyword evidence="1" id="KW-0812">Transmembrane</keyword>
<feature type="non-terminal residue" evidence="2">
    <location>
        <position position="1"/>
    </location>
</feature>
<feature type="non-terminal residue" evidence="2">
    <location>
        <position position="131"/>
    </location>
</feature>
<keyword evidence="1" id="KW-1133">Transmembrane helix</keyword>
<evidence type="ECO:0000313" key="2">
    <source>
        <dbReference type="EMBL" id="CAG1850853.1"/>
    </source>
</evidence>
<gene>
    <name evidence="2" type="ORF">GSMUA_197130.1</name>
</gene>
<feature type="transmembrane region" description="Helical" evidence="1">
    <location>
        <begin position="17"/>
        <end position="44"/>
    </location>
</feature>
<accession>A0A8D7ALX3</accession>